<organism evidence="6 7">
    <name type="scientific">Streptococcus ovuberis</name>
    <dbReference type="NCBI Taxonomy" id="1936207"/>
    <lineage>
        <taxon>Bacteria</taxon>
        <taxon>Bacillati</taxon>
        <taxon>Bacillota</taxon>
        <taxon>Bacilli</taxon>
        <taxon>Lactobacillales</taxon>
        <taxon>Streptococcaceae</taxon>
        <taxon>Streptococcus</taxon>
    </lineage>
</organism>
<dbReference type="AlphaFoldDB" id="A0A7X6MZS8"/>
<keyword evidence="7" id="KW-1185">Reference proteome</keyword>
<accession>A0A7X6MZS8</accession>
<dbReference type="CDD" id="cd07010">
    <property type="entry name" value="cupin_PMI_type_I_N_bac"/>
    <property type="match status" value="1"/>
</dbReference>
<dbReference type="GO" id="GO:0046872">
    <property type="term" value="F:metal ion binding"/>
    <property type="evidence" value="ECO:0007669"/>
    <property type="project" value="UniProtKB-KW"/>
</dbReference>
<keyword evidence="1" id="KW-0479">Metal-binding</keyword>
<dbReference type="PANTHER" id="PTHR42742">
    <property type="entry name" value="TRANSCRIPTIONAL REPRESSOR MPRA"/>
    <property type="match status" value="1"/>
</dbReference>
<reference evidence="6 7" key="1">
    <citation type="submission" date="2020-04" db="EMBL/GenBank/DDBJ databases">
        <title>MicrobeNet Type strains.</title>
        <authorList>
            <person name="Nicholson A.C."/>
        </authorList>
    </citation>
    <scope>NUCLEOTIDE SEQUENCE [LARGE SCALE GENOMIC DNA]</scope>
    <source>
        <strain evidence="6 7">CCUG 69612</strain>
    </source>
</reference>
<protein>
    <recommendedName>
        <fullName evidence="3">Phosphohexomutase</fullName>
    </recommendedName>
    <alternativeName>
        <fullName evidence="4">Phosphomannose isomerase</fullName>
    </alternativeName>
</protein>
<comment type="caution">
    <text evidence="6">The sequence shown here is derived from an EMBL/GenBank/DDBJ whole genome shotgun (WGS) entry which is preliminary data.</text>
</comment>
<evidence type="ECO:0000256" key="1">
    <source>
        <dbReference type="ARBA" id="ARBA00022723"/>
    </source>
</evidence>
<dbReference type="Proteomes" id="UP000522720">
    <property type="component" value="Unassembled WGS sequence"/>
</dbReference>
<name>A0A7X6MZS8_9STRE</name>
<dbReference type="InterPro" id="IPR011051">
    <property type="entry name" value="RmlC_Cupin_sf"/>
</dbReference>
<dbReference type="InterPro" id="IPR049071">
    <property type="entry name" value="MPI_cupin_dom"/>
</dbReference>
<dbReference type="EMBL" id="JAAXPR010000043">
    <property type="protein sequence ID" value="NKZ21447.1"/>
    <property type="molecule type" value="Genomic_DNA"/>
</dbReference>
<evidence type="ECO:0000256" key="4">
    <source>
        <dbReference type="ARBA" id="ARBA00030762"/>
    </source>
</evidence>
<keyword evidence="2" id="KW-0862">Zinc</keyword>
<dbReference type="SUPFAM" id="SSF51182">
    <property type="entry name" value="RmlC-like cupins"/>
    <property type="match status" value="1"/>
</dbReference>
<evidence type="ECO:0000259" key="5">
    <source>
        <dbReference type="Pfam" id="PF21621"/>
    </source>
</evidence>
<dbReference type="InterPro" id="IPR051804">
    <property type="entry name" value="Carb_Metab_Reg_Kinase/Isom"/>
</dbReference>
<dbReference type="Gene3D" id="2.60.120.10">
    <property type="entry name" value="Jelly Rolls"/>
    <property type="match status" value="2"/>
</dbReference>
<dbReference type="PANTHER" id="PTHR42742:SF3">
    <property type="entry name" value="FRUCTOKINASE"/>
    <property type="match status" value="1"/>
</dbReference>
<gene>
    <name evidence="6" type="ORF">HF992_11645</name>
</gene>
<dbReference type="Pfam" id="PF21621">
    <property type="entry name" value="MPI_cupin_dom"/>
    <property type="match status" value="1"/>
</dbReference>
<feature type="domain" description="Mannose-6-phosphate isomerase cupin" evidence="5">
    <location>
        <begin position="100"/>
        <end position="175"/>
    </location>
</feature>
<evidence type="ECO:0000313" key="7">
    <source>
        <dbReference type="Proteomes" id="UP000522720"/>
    </source>
</evidence>
<sequence length="178" mass="19878">MKSLTAWSAWDQLLTRVPVKSGDFFDVPAGTIHAIGKGIMILETQQSSDTTYRVYDFERTDDNGQKRELHLAKSIEVATIGPAQNSTPASLQFPGFTSTLLVSNPFFTVYKWDIAEQVTMSRTADYLLVSVLDGQGQLILEEQTYQVKKGDHFILPNDVINWTVEGRLTMIVSHPNPA</sequence>
<evidence type="ECO:0000256" key="2">
    <source>
        <dbReference type="ARBA" id="ARBA00022833"/>
    </source>
</evidence>
<dbReference type="InterPro" id="IPR014710">
    <property type="entry name" value="RmlC-like_jellyroll"/>
</dbReference>
<proteinExistence type="predicted"/>
<evidence type="ECO:0000256" key="3">
    <source>
        <dbReference type="ARBA" id="ARBA00029741"/>
    </source>
</evidence>
<evidence type="ECO:0000313" key="6">
    <source>
        <dbReference type="EMBL" id="NKZ21447.1"/>
    </source>
</evidence>